<sequence length="109" mass="12427">MKRDHGDPNDDCESQCRDASGAFLLSCCRNYTSRIVKNRDRGGYSQLSTNETPVPSLWGNGGQAPMMFAFGDGMWYELMGEPFRLEEFGMVQVPLDDFSDLTLARFHWF</sequence>
<evidence type="ECO:0000313" key="2">
    <source>
        <dbReference type="Proteomes" id="UP001054837"/>
    </source>
</evidence>
<organism evidence="1 2">
    <name type="scientific">Caerostris darwini</name>
    <dbReference type="NCBI Taxonomy" id="1538125"/>
    <lineage>
        <taxon>Eukaryota</taxon>
        <taxon>Metazoa</taxon>
        <taxon>Ecdysozoa</taxon>
        <taxon>Arthropoda</taxon>
        <taxon>Chelicerata</taxon>
        <taxon>Arachnida</taxon>
        <taxon>Araneae</taxon>
        <taxon>Araneomorphae</taxon>
        <taxon>Entelegynae</taxon>
        <taxon>Araneoidea</taxon>
        <taxon>Araneidae</taxon>
        <taxon>Caerostris</taxon>
    </lineage>
</organism>
<gene>
    <name evidence="1" type="ORF">CDAR_102791</name>
</gene>
<accession>A0AAV4Q2T7</accession>
<proteinExistence type="predicted"/>
<name>A0AAV4Q2T7_9ARAC</name>
<keyword evidence="2" id="KW-1185">Reference proteome</keyword>
<reference evidence="1 2" key="1">
    <citation type="submission" date="2021-06" db="EMBL/GenBank/DDBJ databases">
        <title>Caerostris darwini draft genome.</title>
        <authorList>
            <person name="Kono N."/>
            <person name="Arakawa K."/>
        </authorList>
    </citation>
    <scope>NUCLEOTIDE SEQUENCE [LARGE SCALE GENOMIC DNA]</scope>
</reference>
<dbReference type="AlphaFoldDB" id="A0AAV4Q2T7"/>
<evidence type="ECO:0000313" key="1">
    <source>
        <dbReference type="EMBL" id="GIY03577.1"/>
    </source>
</evidence>
<dbReference type="Proteomes" id="UP001054837">
    <property type="component" value="Unassembled WGS sequence"/>
</dbReference>
<dbReference type="EMBL" id="BPLQ01003820">
    <property type="protein sequence ID" value="GIY03577.1"/>
    <property type="molecule type" value="Genomic_DNA"/>
</dbReference>
<protein>
    <submittedName>
        <fullName evidence="1">Uncharacterized protein</fullName>
    </submittedName>
</protein>
<comment type="caution">
    <text evidence="1">The sequence shown here is derived from an EMBL/GenBank/DDBJ whole genome shotgun (WGS) entry which is preliminary data.</text>
</comment>